<reference evidence="3 4" key="1">
    <citation type="journal article" date="2015" name="Genome Announc.">
        <title>Expanding the biotechnology potential of lactobacilli through comparative genomics of 213 strains and associated genera.</title>
        <authorList>
            <person name="Sun Z."/>
            <person name="Harris H.M."/>
            <person name="McCann A."/>
            <person name="Guo C."/>
            <person name="Argimon S."/>
            <person name="Zhang W."/>
            <person name="Yang X."/>
            <person name="Jeffery I.B."/>
            <person name="Cooney J.C."/>
            <person name="Kagawa T.F."/>
            <person name="Liu W."/>
            <person name="Song Y."/>
            <person name="Salvetti E."/>
            <person name="Wrobel A."/>
            <person name="Rasinkangas P."/>
            <person name="Parkhill J."/>
            <person name="Rea M.C."/>
            <person name="O'Sullivan O."/>
            <person name="Ritari J."/>
            <person name="Douillard F.P."/>
            <person name="Paul Ross R."/>
            <person name="Yang R."/>
            <person name="Briner A.E."/>
            <person name="Felis G.E."/>
            <person name="de Vos W.M."/>
            <person name="Barrangou R."/>
            <person name="Klaenhammer T.R."/>
            <person name="Caufield P.W."/>
            <person name="Cui Y."/>
            <person name="Zhang H."/>
            <person name="O'Toole P.W."/>
        </authorList>
    </citation>
    <scope>NUCLEOTIDE SEQUENCE [LARGE SCALE GENOMIC DNA]</scope>
    <source>
        <strain evidence="3 4">DSM 17758</strain>
    </source>
</reference>
<dbReference type="Pfam" id="PF07537">
    <property type="entry name" value="CamS"/>
    <property type="match status" value="1"/>
</dbReference>
<gene>
    <name evidence="3" type="ORF">FC15_GL000237</name>
</gene>
<proteinExistence type="predicted"/>
<dbReference type="InterPro" id="IPR011426">
    <property type="entry name" value="CamS"/>
</dbReference>
<dbReference type="PROSITE" id="PS51257">
    <property type="entry name" value="PROKAR_LIPOPROTEIN"/>
    <property type="match status" value="1"/>
</dbReference>
<evidence type="ECO:0000313" key="3">
    <source>
        <dbReference type="EMBL" id="KRM08860.1"/>
    </source>
</evidence>
<protein>
    <submittedName>
        <fullName evidence="3">Pheromone lipoprotein CamS</fullName>
    </submittedName>
</protein>
<accession>A0A0R1W354</accession>
<dbReference type="OrthoDB" id="9795361at2"/>
<feature type="chain" id="PRO_5006412524" evidence="2">
    <location>
        <begin position="23"/>
        <end position="387"/>
    </location>
</feature>
<dbReference type="PIRSF" id="PIRSF012509">
    <property type="entry name" value="CamS"/>
    <property type="match status" value="1"/>
</dbReference>
<dbReference type="EMBL" id="AZFX01000072">
    <property type="protein sequence ID" value="KRM08860.1"/>
    <property type="molecule type" value="Genomic_DNA"/>
</dbReference>
<organism evidence="3 4">
    <name type="scientific">Lapidilactobacillus concavus DSM 17758</name>
    <dbReference type="NCBI Taxonomy" id="1423735"/>
    <lineage>
        <taxon>Bacteria</taxon>
        <taxon>Bacillati</taxon>
        <taxon>Bacillota</taxon>
        <taxon>Bacilli</taxon>
        <taxon>Lactobacillales</taxon>
        <taxon>Lactobacillaceae</taxon>
        <taxon>Lapidilactobacillus</taxon>
    </lineage>
</organism>
<keyword evidence="2" id="KW-0732">Signal</keyword>
<dbReference type="CDD" id="cd13440">
    <property type="entry name" value="CamS_repeat_2"/>
    <property type="match status" value="1"/>
</dbReference>
<dbReference type="Proteomes" id="UP000051315">
    <property type="component" value="Unassembled WGS sequence"/>
</dbReference>
<keyword evidence="4" id="KW-1185">Reference proteome</keyword>
<keyword evidence="3" id="KW-0449">Lipoprotein</keyword>
<dbReference type="STRING" id="1423735.FC15_GL000237"/>
<name>A0A0R1W354_9LACO</name>
<dbReference type="CDD" id="cd13441">
    <property type="entry name" value="CamS_repeat_1"/>
    <property type="match status" value="1"/>
</dbReference>
<feature type="signal peptide" evidence="2">
    <location>
        <begin position="1"/>
        <end position="22"/>
    </location>
</feature>
<evidence type="ECO:0000256" key="2">
    <source>
        <dbReference type="SAM" id="SignalP"/>
    </source>
</evidence>
<evidence type="ECO:0000313" key="4">
    <source>
        <dbReference type="Proteomes" id="UP000051315"/>
    </source>
</evidence>
<feature type="region of interest" description="Disordered" evidence="1">
    <location>
        <begin position="126"/>
        <end position="148"/>
    </location>
</feature>
<dbReference type="AlphaFoldDB" id="A0A0R1W354"/>
<dbReference type="PATRIC" id="fig|1423735.3.peg.243"/>
<comment type="caution">
    <text evidence="3">The sequence shown here is derived from an EMBL/GenBank/DDBJ whole genome shotgun (WGS) entry which is preliminary data.</text>
</comment>
<evidence type="ECO:0000256" key="1">
    <source>
        <dbReference type="SAM" id="MobiDB-lite"/>
    </source>
</evidence>
<sequence length="387" mass="42679">MKNHIKLIGRLFLLVGMMISLAACGSLQNSGLTGSNTTSDTTSNSSSYQVTGTTDGTQYSALLTDGKYKVSAARGLLNDKSANTLNVYSLESGLTTLSKAHFAPTKYAFQEGQYISRTTANQWLARKSKKNPDGLNPVDNGKTDPTKRNPIYLQDLLEQDYLVQNGNSYELGGVSIALGMNSVDNYRKVQYGAVFKTTISQTEREQQGKSMAETILARLRQKKGLEKVPIVFALYEQADNDSLVGGTYFAQAVSESGNSINKWTTINQKNGMLPVINNEKAINDGDSESFTNFKSHIQSFFPNLSGVTAQVQYQDNQLVGMKIKVTTQFFGENEIRSFTQYTKTAATRYLPANIPIEIKVSSVEGIQSFLNRDSGEKDFYTHVFSSY</sequence>
<dbReference type="Gene3D" id="3.10.570.10">
    <property type="entry name" value="sex pheromone staph- cam373 precursor domain"/>
    <property type="match status" value="1"/>
</dbReference>